<dbReference type="OrthoDB" id="9812295at2"/>
<dbReference type="AlphaFoldDB" id="A0A0D5CFE6"/>
<dbReference type="Proteomes" id="UP000266634">
    <property type="component" value="Unassembled WGS sequence"/>
</dbReference>
<dbReference type="RefSeq" id="WP_045526409.1">
    <property type="nucleotide sequence ID" value="NZ_CP011043.1"/>
</dbReference>
<dbReference type="PATRIC" id="fig|33014.5.peg.346"/>
<dbReference type="PANTHER" id="PTHR30543:SF21">
    <property type="entry name" value="NAD(P)H-DEPENDENT FMN REDUCTASE LOT6"/>
    <property type="match status" value="1"/>
</dbReference>
<dbReference type="KEGG" id="cmh:VO01_01640"/>
<protein>
    <submittedName>
        <fullName evidence="2">ACP phosphodiesterase</fullName>
    </submittedName>
    <submittedName>
        <fullName evidence="3">NAD(P)H-dependent oxidoreductase</fullName>
    </submittedName>
</protein>
<evidence type="ECO:0000259" key="1">
    <source>
        <dbReference type="Pfam" id="PF03358"/>
    </source>
</evidence>
<dbReference type="PANTHER" id="PTHR30543">
    <property type="entry name" value="CHROMATE REDUCTASE"/>
    <property type="match status" value="1"/>
</dbReference>
<dbReference type="EMBL" id="CP011043">
    <property type="protein sequence ID" value="AJW78009.1"/>
    <property type="molecule type" value="Genomic_DNA"/>
</dbReference>
<proteinExistence type="predicted"/>
<dbReference type="GO" id="GO:0010181">
    <property type="term" value="F:FMN binding"/>
    <property type="evidence" value="ECO:0007669"/>
    <property type="project" value="TreeGrafter"/>
</dbReference>
<dbReference type="InterPro" id="IPR050712">
    <property type="entry name" value="NAD(P)H-dep_reductase"/>
</dbReference>
<evidence type="ECO:0000313" key="2">
    <source>
        <dbReference type="EMBL" id="AJW78009.1"/>
    </source>
</evidence>
<accession>A0A0D5CFE6</accession>
<feature type="domain" description="NADPH-dependent FMN reductase-like" evidence="1">
    <location>
        <begin position="6"/>
        <end position="149"/>
    </location>
</feature>
<dbReference type="InterPro" id="IPR029039">
    <property type="entry name" value="Flavoprotein-like_sf"/>
</dbReference>
<dbReference type="GO" id="GO:0005829">
    <property type="term" value="C:cytosol"/>
    <property type="evidence" value="ECO:0007669"/>
    <property type="project" value="TreeGrafter"/>
</dbReference>
<dbReference type="Gene3D" id="3.40.50.360">
    <property type="match status" value="1"/>
</dbReference>
<dbReference type="GO" id="GO:0016491">
    <property type="term" value="F:oxidoreductase activity"/>
    <property type="evidence" value="ECO:0007669"/>
    <property type="project" value="InterPro"/>
</dbReference>
<dbReference type="EMBL" id="QWEA01000722">
    <property type="protein sequence ID" value="RIJ15859.1"/>
    <property type="molecule type" value="Genomic_DNA"/>
</dbReference>
<dbReference type="InterPro" id="IPR005025">
    <property type="entry name" value="FMN_Rdtase-like_dom"/>
</dbReference>
<dbReference type="Proteomes" id="UP000032604">
    <property type="component" value="Chromosome"/>
</dbReference>
<reference evidence="3 5" key="2">
    <citation type="submission" date="2018-08" db="EMBL/GenBank/DDBJ databases">
        <title>Genome Sequence of Clavibacter michiganensis Subspecies type strains, and the Atypical Peach-Colored Strains Isolated from Tomato.</title>
        <authorList>
            <person name="Osdaghi E."/>
            <person name="Portier P."/>
            <person name="Briand M."/>
            <person name="Jacques M.-A."/>
        </authorList>
    </citation>
    <scope>NUCLEOTIDE SEQUENCE [LARGE SCALE GENOMIC DNA]</scope>
    <source>
        <strain evidence="3 5">CFBP 6488</strain>
    </source>
</reference>
<gene>
    <name evidence="3" type="ORF">DZF93_14000</name>
    <name evidence="2" type="ORF">VO01_01640</name>
</gene>
<evidence type="ECO:0000313" key="3">
    <source>
        <dbReference type="EMBL" id="RIJ15859.1"/>
    </source>
</evidence>
<organism evidence="2 4">
    <name type="scientific">Clavibacter michiganensis subsp. insidiosus</name>
    <dbReference type="NCBI Taxonomy" id="33014"/>
    <lineage>
        <taxon>Bacteria</taxon>
        <taxon>Bacillati</taxon>
        <taxon>Actinomycetota</taxon>
        <taxon>Actinomycetes</taxon>
        <taxon>Micrococcales</taxon>
        <taxon>Microbacteriaceae</taxon>
        <taxon>Clavibacter</taxon>
    </lineage>
</organism>
<dbReference type="Pfam" id="PF03358">
    <property type="entry name" value="FMN_red"/>
    <property type="match status" value="1"/>
</dbReference>
<name>A0A0D5CFE6_9MICO</name>
<sequence>MSTTYRVGYLVGSLSSTSINRALSLALKGLGAQAGLELTEIPIAPLPFYSADMDGEYPEVANDFKAAIADADAVMIVTPEYNRSVPGVLKNALDFASRPYGENAFQGKPSAVIGTSIGAVGTAVAQQHLRSILSFLASPELSQPEAYIQTTEGLISPEGAISNAGTEEFLLTWLQAFHAHIERNLQAVSA</sequence>
<reference evidence="2 4" key="1">
    <citation type="journal article" date="2015" name="Genome Announc.">
        <title>Complete Genome Sequence of Clavibacter michiganensis subsp. insidiosus R1-1 Using PacBio Single-Molecule Real-Time Technology.</title>
        <authorList>
            <person name="Lu Y."/>
            <person name="Samac D.A."/>
            <person name="Glazebrook J."/>
            <person name="Ishimaru C.A."/>
        </authorList>
    </citation>
    <scope>NUCLEOTIDE SEQUENCE [LARGE SCALE GENOMIC DNA]</scope>
    <source>
        <strain evidence="2 4">R1-1</strain>
    </source>
</reference>
<dbReference type="SUPFAM" id="SSF52218">
    <property type="entry name" value="Flavoproteins"/>
    <property type="match status" value="1"/>
</dbReference>
<evidence type="ECO:0000313" key="4">
    <source>
        <dbReference type="Proteomes" id="UP000032604"/>
    </source>
</evidence>
<evidence type="ECO:0000313" key="5">
    <source>
        <dbReference type="Proteomes" id="UP000266634"/>
    </source>
</evidence>
<dbReference type="HOGENOM" id="CLU_055322_4_2_11"/>